<feature type="domain" description="Cupin type-2" evidence="1">
    <location>
        <begin position="32"/>
        <end position="92"/>
    </location>
</feature>
<dbReference type="PANTHER" id="PTHR40112">
    <property type="entry name" value="H2HPP ISOMERASE"/>
    <property type="match status" value="1"/>
</dbReference>
<dbReference type="RefSeq" id="WP_092233076.1">
    <property type="nucleotide sequence ID" value="NZ_FNLL01000005.1"/>
</dbReference>
<proteinExistence type="predicted"/>
<sequence length="108" mass="12227">MFVKYDSEGFLTPVDGIEMKTFAYGENSLLTRFHLKKGSVLLQHSHPQEQTGFMVSGKMRLFVDNESFLAEAGDTWSIKGGVEHRAEIIEDSVAIEVFSPLREDYLPK</sequence>
<dbReference type="AlphaFoldDB" id="A0A1H2G664"/>
<accession>A0A1H2G664</accession>
<evidence type="ECO:0000259" key="1">
    <source>
        <dbReference type="Pfam" id="PF07883"/>
    </source>
</evidence>
<protein>
    <submittedName>
        <fullName evidence="2">Cupin domain-containing protein</fullName>
    </submittedName>
</protein>
<dbReference type="InterPro" id="IPR011051">
    <property type="entry name" value="RmlC_Cupin_sf"/>
</dbReference>
<evidence type="ECO:0000313" key="2">
    <source>
        <dbReference type="EMBL" id="SDU15009.1"/>
    </source>
</evidence>
<dbReference type="Proteomes" id="UP000199608">
    <property type="component" value="Unassembled WGS sequence"/>
</dbReference>
<dbReference type="PANTHER" id="PTHR40112:SF1">
    <property type="entry name" value="H2HPP ISOMERASE"/>
    <property type="match status" value="1"/>
</dbReference>
<dbReference type="CDD" id="cd02238">
    <property type="entry name" value="cupin_KdgF"/>
    <property type="match status" value="1"/>
</dbReference>
<keyword evidence="3" id="KW-1185">Reference proteome</keyword>
<organism evidence="2 3">
    <name type="scientific">Desulfobacula phenolica</name>
    <dbReference type="NCBI Taxonomy" id="90732"/>
    <lineage>
        <taxon>Bacteria</taxon>
        <taxon>Pseudomonadati</taxon>
        <taxon>Thermodesulfobacteriota</taxon>
        <taxon>Desulfobacteria</taxon>
        <taxon>Desulfobacterales</taxon>
        <taxon>Desulfobacteraceae</taxon>
        <taxon>Desulfobacula</taxon>
    </lineage>
</organism>
<dbReference type="InterPro" id="IPR052535">
    <property type="entry name" value="Bacilysin_H2HPP_isomerase"/>
</dbReference>
<reference evidence="3" key="1">
    <citation type="submission" date="2016-10" db="EMBL/GenBank/DDBJ databases">
        <authorList>
            <person name="Varghese N."/>
            <person name="Submissions S."/>
        </authorList>
    </citation>
    <scope>NUCLEOTIDE SEQUENCE [LARGE SCALE GENOMIC DNA]</scope>
    <source>
        <strain evidence="3">DSM 3384</strain>
    </source>
</reference>
<dbReference type="EMBL" id="FNLL01000005">
    <property type="protein sequence ID" value="SDU15009.1"/>
    <property type="molecule type" value="Genomic_DNA"/>
</dbReference>
<dbReference type="Pfam" id="PF07883">
    <property type="entry name" value="Cupin_2"/>
    <property type="match status" value="1"/>
</dbReference>
<dbReference type="InterPro" id="IPR014710">
    <property type="entry name" value="RmlC-like_jellyroll"/>
</dbReference>
<dbReference type="SUPFAM" id="SSF51182">
    <property type="entry name" value="RmlC-like cupins"/>
    <property type="match status" value="1"/>
</dbReference>
<evidence type="ECO:0000313" key="3">
    <source>
        <dbReference type="Proteomes" id="UP000199608"/>
    </source>
</evidence>
<gene>
    <name evidence="2" type="ORF">SAMN04487931_10522</name>
</gene>
<dbReference type="InterPro" id="IPR013096">
    <property type="entry name" value="Cupin_2"/>
</dbReference>
<name>A0A1H2G664_9BACT</name>
<dbReference type="Gene3D" id="2.60.120.10">
    <property type="entry name" value="Jelly Rolls"/>
    <property type="match status" value="1"/>
</dbReference>